<dbReference type="WBParaSite" id="jg314">
    <property type="protein sequence ID" value="jg314"/>
    <property type="gene ID" value="jg314"/>
</dbReference>
<protein>
    <submittedName>
        <fullName evidence="2 3">Uncharacterized protein</fullName>
    </submittedName>
</protein>
<reference evidence="2 3" key="1">
    <citation type="submission" date="2022-11" db="UniProtKB">
        <authorList>
            <consortium name="WormBaseParasite"/>
        </authorList>
    </citation>
    <scope>IDENTIFICATION</scope>
</reference>
<dbReference type="Proteomes" id="UP000887574">
    <property type="component" value="Unplaced"/>
</dbReference>
<dbReference type="AlphaFoldDB" id="A0A915EX19"/>
<organism evidence="1 3">
    <name type="scientific">Ditylenchus dipsaci</name>
    <dbReference type="NCBI Taxonomy" id="166011"/>
    <lineage>
        <taxon>Eukaryota</taxon>
        <taxon>Metazoa</taxon>
        <taxon>Ecdysozoa</taxon>
        <taxon>Nematoda</taxon>
        <taxon>Chromadorea</taxon>
        <taxon>Rhabditida</taxon>
        <taxon>Tylenchina</taxon>
        <taxon>Tylenchomorpha</taxon>
        <taxon>Sphaerularioidea</taxon>
        <taxon>Anguinidae</taxon>
        <taxon>Anguininae</taxon>
        <taxon>Ditylenchus</taxon>
    </lineage>
</organism>
<proteinExistence type="predicted"/>
<evidence type="ECO:0000313" key="3">
    <source>
        <dbReference type="WBParaSite" id="jg993"/>
    </source>
</evidence>
<name>A0A915EX19_9BILA</name>
<evidence type="ECO:0000313" key="2">
    <source>
        <dbReference type="WBParaSite" id="jg314"/>
    </source>
</evidence>
<accession>A0A915EX19</accession>
<evidence type="ECO:0000313" key="1">
    <source>
        <dbReference type="Proteomes" id="UP000887574"/>
    </source>
</evidence>
<keyword evidence="1" id="KW-1185">Reference proteome</keyword>
<dbReference type="WBParaSite" id="jg993">
    <property type="protein sequence ID" value="jg993"/>
    <property type="gene ID" value="jg993"/>
</dbReference>
<sequence length="74" mass="8615">MRTQLFDSLAEVDFANFRLRDALKLTEENVLHLFVSLGLIKNKKKCQECGRDMHVVKRSKLLDGIWVKECAEHV</sequence>